<gene>
    <name evidence="1" type="ORF">BCR33DRAFT_714427</name>
</gene>
<evidence type="ECO:0000313" key="2">
    <source>
        <dbReference type="Proteomes" id="UP000193642"/>
    </source>
</evidence>
<name>A0A1Y2CPD8_9FUNG</name>
<sequence>MLILHPQTYTGFGTTAATKIKFSSCAPSVTISRTDGSTVAEMTPFDFENDQGYTVRIGGDEYKINVEAPRFLKSMNVKELCSFIGPKGSYHWRTDGIAMDITALEDDAFVADAPMGVKGLAFALHFTPHNETAMIQDSSLKKSTFSFKNFLGKISGGDGGRKVAKMVVDFKNLQTNGVLYPAFEAVAWKTEEECVLLAASALAAQFGLRYRLFTRFLNGYKVSGAKNFRAMEFGGAVFDS</sequence>
<accession>A0A1Y2CPD8</accession>
<evidence type="ECO:0000313" key="1">
    <source>
        <dbReference type="EMBL" id="ORY48704.1"/>
    </source>
</evidence>
<dbReference type="Proteomes" id="UP000193642">
    <property type="component" value="Unassembled WGS sequence"/>
</dbReference>
<comment type="caution">
    <text evidence="1">The sequence shown here is derived from an EMBL/GenBank/DDBJ whole genome shotgun (WGS) entry which is preliminary data.</text>
</comment>
<dbReference type="OrthoDB" id="2110015at2759"/>
<protein>
    <submittedName>
        <fullName evidence="1">Uncharacterized protein</fullName>
    </submittedName>
</protein>
<reference evidence="1 2" key="1">
    <citation type="submission" date="2016-07" db="EMBL/GenBank/DDBJ databases">
        <title>Pervasive Adenine N6-methylation of Active Genes in Fungi.</title>
        <authorList>
            <consortium name="DOE Joint Genome Institute"/>
            <person name="Mondo S.J."/>
            <person name="Dannebaum R.O."/>
            <person name="Kuo R.C."/>
            <person name="Labutti K."/>
            <person name="Haridas S."/>
            <person name="Kuo A."/>
            <person name="Salamov A."/>
            <person name="Ahrendt S.R."/>
            <person name="Lipzen A."/>
            <person name="Sullivan W."/>
            <person name="Andreopoulos W.B."/>
            <person name="Clum A."/>
            <person name="Lindquist E."/>
            <person name="Daum C."/>
            <person name="Ramamoorthy G.K."/>
            <person name="Gryganskyi A."/>
            <person name="Culley D."/>
            <person name="Magnuson J.K."/>
            <person name="James T.Y."/>
            <person name="O'Malley M.A."/>
            <person name="Stajich J.E."/>
            <person name="Spatafora J.W."/>
            <person name="Visel A."/>
            <person name="Grigoriev I.V."/>
        </authorList>
    </citation>
    <scope>NUCLEOTIDE SEQUENCE [LARGE SCALE GENOMIC DNA]</scope>
    <source>
        <strain evidence="1 2">JEL800</strain>
    </source>
</reference>
<proteinExistence type="predicted"/>
<organism evidence="1 2">
    <name type="scientific">Rhizoclosmatium globosum</name>
    <dbReference type="NCBI Taxonomy" id="329046"/>
    <lineage>
        <taxon>Eukaryota</taxon>
        <taxon>Fungi</taxon>
        <taxon>Fungi incertae sedis</taxon>
        <taxon>Chytridiomycota</taxon>
        <taxon>Chytridiomycota incertae sedis</taxon>
        <taxon>Chytridiomycetes</taxon>
        <taxon>Chytridiales</taxon>
        <taxon>Chytriomycetaceae</taxon>
        <taxon>Rhizoclosmatium</taxon>
    </lineage>
</organism>
<dbReference type="EMBL" id="MCGO01000011">
    <property type="protein sequence ID" value="ORY48704.1"/>
    <property type="molecule type" value="Genomic_DNA"/>
</dbReference>
<dbReference type="AlphaFoldDB" id="A0A1Y2CPD8"/>
<keyword evidence="2" id="KW-1185">Reference proteome</keyword>